<dbReference type="SUPFAM" id="SSF51735">
    <property type="entry name" value="NAD(P)-binding Rossmann-fold domains"/>
    <property type="match status" value="1"/>
</dbReference>
<dbReference type="InterPro" id="IPR036291">
    <property type="entry name" value="NAD(P)-bd_dom_sf"/>
</dbReference>
<dbReference type="EMBL" id="LNYS01000018">
    <property type="protein sequence ID" value="KTD47920.1"/>
    <property type="molecule type" value="Genomic_DNA"/>
</dbReference>
<keyword evidence="4" id="KW-1185">Reference proteome</keyword>
<accession>A0A0W0XU00</accession>
<comment type="similarity">
    <text evidence="1 2">Belongs to the short-chain dehydrogenases/reductases (SDR) family.</text>
</comment>
<dbReference type="RefSeq" id="WP_058508274.1">
    <property type="nucleotide sequence ID" value="NZ_CAAAIK010000024.1"/>
</dbReference>
<proteinExistence type="inferred from homology"/>
<dbReference type="InterPro" id="IPR050259">
    <property type="entry name" value="SDR"/>
</dbReference>
<evidence type="ECO:0000313" key="4">
    <source>
        <dbReference type="Proteomes" id="UP000054618"/>
    </source>
</evidence>
<dbReference type="STRING" id="45073.Lqui_2184"/>
<dbReference type="Proteomes" id="UP000054618">
    <property type="component" value="Unassembled WGS sequence"/>
</dbReference>
<reference evidence="3 4" key="1">
    <citation type="submission" date="2015-11" db="EMBL/GenBank/DDBJ databases">
        <title>Genomic analysis of 38 Legionella species identifies large and diverse effector repertoires.</title>
        <authorList>
            <person name="Burstein D."/>
            <person name="Amaro F."/>
            <person name="Zusman T."/>
            <person name="Lifshitz Z."/>
            <person name="Cohen O."/>
            <person name="Gilbert J.A."/>
            <person name="Pupko T."/>
            <person name="Shuman H.A."/>
            <person name="Segal G."/>
        </authorList>
    </citation>
    <scope>NUCLEOTIDE SEQUENCE [LARGE SCALE GENOMIC DNA]</scope>
    <source>
        <strain evidence="3 4">CDC#1442-AUS-E</strain>
    </source>
</reference>
<dbReference type="Gene3D" id="3.40.50.720">
    <property type="entry name" value="NAD(P)-binding Rossmann-like Domain"/>
    <property type="match status" value="1"/>
</dbReference>
<organism evidence="3 4">
    <name type="scientific">Legionella quinlivanii</name>
    <dbReference type="NCBI Taxonomy" id="45073"/>
    <lineage>
        <taxon>Bacteria</taxon>
        <taxon>Pseudomonadati</taxon>
        <taxon>Pseudomonadota</taxon>
        <taxon>Gammaproteobacteria</taxon>
        <taxon>Legionellales</taxon>
        <taxon>Legionellaceae</taxon>
        <taxon>Legionella</taxon>
    </lineage>
</organism>
<sequence>MDFQLEEKIALVTGSTAGIGLAIAEVLAQEGATVIINGRSEERVQQAIEHIHALHPHASLRAAPADLSTKAGVELLIQALPSVDILINNVGIYEIKSFVDISDEDWLHIFDVNVMSGVRLSRHYLPLMLKKNEGRIIFISSESGLQIPPEMIHYGMTKTAQLAIARGMAELTAGTRVTVNSVLPGPTQSDGVNDFLNTISKQQSRTVQEIEQEFFSTMRPSSLLKRFASTQEVAVMVAFLCSPLASATNGSSVHVDGGIVRSIA</sequence>
<dbReference type="AlphaFoldDB" id="A0A0W0XU00"/>
<protein>
    <submittedName>
        <fullName evidence="3">Short-chain dehydrogenase/reductase</fullName>
    </submittedName>
</protein>
<dbReference type="PATRIC" id="fig|45073.5.peg.2305"/>
<dbReference type="PRINTS" id="PR00081">
    <property type="entry name" value="GDHRDH"/>
</dbReference>
<dbReference type="OrthoDB" id="9793325at2"/>
<evidence type="ECO:0000256" key="1">
    <source>
        <dbReference type="ARBA" id="ARBA00006484"/>
    </source>
</evidence>
<gene>
    <name evidence="3" type="ORF">Lqui_2184</name>
</gene>
<name>A0A0W0XU00_9GAMM</name>
<dbReference type="PANTHER" id="PTHR42879">
    <property type="entry name" value="3-OXOACYL-(ACYL-CARRIER-PROTEIN) REDUCTASE"/>
    <property type="match status" value="1"/>
</dbReference>
<comment type="caution">
    <text evidence="3">The sequence shown here is derived from an EMBL/GenBank/DDBJ whole genome shotgun (WGS) entry which is preliminary data.</text>
</comment>
<dbReference type="PRINTS" id="PR00080">
    <property type="entry name" value="SDRFAMILY"/>
</dbReference>
<dbReference type="InterPro" id="IPR002347">
    <property type="entry name" value="SDR_fam"/>
</dbReference>
<evidence type="ECO:0000256" key="2">
    <source>
        <dbReference type="RuleBase" id="RU000363"/>
    </source>
</evidence>
<dbReference type="Pfam" id="PF00106">
    <property type="entry name" value="adh_short"/>
    <property type="match status" value="1"/>
</dbReference>
<evidence type="ECO:0000313" key="3">
    <source>
        <dbReference type="EMBL" id="KTD47920.1"/>
    </source>
</evidence>
<dbReference type="CDD" id="cd05233">
    <property type="entry name" value="SDR_c"/>
    <property type="match status" value="1"/>
</dbReference>
<dbReference type="FunFam" id="3.40.50.720:FF:000084">
    <property type="entry name" value="Short-chain dehydrogenase reductase"/>
    <property type="match status" value="1"/>
</dbReference>